<dbReference type="EMBL" id="BARU01007560">
    <property type="protein sequence ID" value="GAH46158.1"/>
    <property type="molecule type" value="Genomic_DNA"/>
</dbReference>
<reference evidence="1" key="1">
    <citation type="journal article" date="2014" name="Front. Microbiol.">
        <title>High frequency of phylogenetically diverse reductive dehalogenase-homologous genes in deep subseafloor sedimentary metagenomes.</title>
        <authorList>
            <person name="Kawai M."/>
            <person name="Futagami T."/>
            <person name="Toyoda A."/>
            <person name="Takaki Y."/>
            <person name="Nishi S."/>
            <person name="Hori S."/>
            <person name="Arai W."/>
            <person name="Tsubouchi T."/>
            <person name="Morono Y."/>
            <person name="Uchiyama I."/>
            <person name="Ito T."/>
            <person name="Fujiyama A."/>
            <person name="Inagaki F."/>
            <person name="Takami H."/>
        </authorList>
    </citation>
    <scope>NUCLEOTIDE SEQUENCE</scope>
    <source>
        <strain evidence="1">Expedition CK06-06</strain>
    </source>
</reference>
<evidence type="ECO:0000313" key="1">
    <source>
        <dbReference type="EMBL" id="GAH46158.1"/>
    </source>
</evidence>
<name>X1HLH6_9ZZZZ</name>
<sequence length="73" mass="9145">MPRKNKPFKKHIYRWGSQRWDYVTTVTTKHRIKQIREFQKHYHDKRIIVLARKGGYGIYSRPYLKRKSKKRKK</sequence>
<proteinExistence type="predicted"/>
<dbReference type="AlphaFoldDB" id="X1HLH6"/>
<organism evidence="1">
    <name type="scientific">marine sediment metagenome</name>
    <dbReference type="NCBI Taxonomy" id="412755"/>
    <lineage>
        <taxon>unclassified sequences</taxon>
        <taxon>metagenomes</taxon>
        <taxon>ecological metagenomes</taxon>
    </lineage>
</organism>
<protein>
    <submittedName>
        <fullName evidence="1">Uncharacterized protein</fullName>
    </submittedName>
</protein>
<gene>
    <name evidence="1" type="ORF">S03H2_14885</name>
</gene>
<accession>X1HLH6</accession>
<comment type="caution">
    <text evidence="1">The sequence shown here is derived from an EMBL/GenBank/DDBJ whole genome shotgun (WGS) entry which is preliminary data.</text>
</comment>